<keyword evidence="3" id="KW-0804">Transcription</keyword>
<dbReference type="Pfam" id="PF02909">
    <property type="entry name" value="TetR_C_1"/>
    <property type="match status" value="1"/>
</dbReference>
<dbReference type="KEGG" id="sbat:G4Z16_23540"/>
<dbReference type="PANTHER" id="PTHR30055">
    <property type="entry name" value="HTH-TYPE TRANSCRIPTIONAL REGULATOR RUTR"/>
    <property type="match status" value="1"/>
</dbReference>
<dbReference type="Gene3D" id="1.10.357.10">
    <property type="entry name" value="Tetracycline Repressor, domain 2"/>
    <property type="match status" value="1"/>
</dbReference>
<dbReference type="InterPro" id="IPR009057">
    <property type="entry name" value="Homeodomain-like_sf"/>
</dbReference>
<accession>A0A7T1WTS1</accession>
<feature type="DNA-binding region" description="H-T-H motif" evidence="4">
    <location>
        <begin position="54"/>
        <end position="73"/>
    </location>
</feature>
<dbReference type="InterPro" id="IPR004111">
    <property type="entry name" value="Repressor_TetR_C"/>
</dbReference>
<dbReference type="Gene3D" id="1.10.10.60">
    <property type="entry name" value="Homeodomain-like"/>
    <property type="match status" value="1"/>
</dbReference>
<name>A0A7T1WTS1_9ACTN</name>
<gene>
    <name evidence="6" type="ORF">G4Z16_23540</name>
</gene>
<evidence type="ECO:0000256" key="1">
    <source>
        <dbReference type="ARBA" id="ARBA00023015"/>
    </source>
</evidence>
<dbReference type="AlphaFoldDB" id="A0A7T1WTS1"/>
<dbReference type="InterPro" id="IPR050109">
    <property type="entry name" value="HTH-type_TetR-like_transc_reg"/>
</dbReference>
<dbReference type="InterPro" id="IPR001647">
    <property type="entry name" value="HTH_TetR"/>
</dbReference>
<dbReference type="RefSeq" id="WP_197352667.1">
    <property type="nucleotide sequence ID" value="NZ_CP048882.1"/>
</dbReference>
<feature type="domain" description="HTH tetR-type" evidence="5">
    <location>
        <begin position="31"/>
        <end position="91"/>
    </location>
</feature>
<keyword evidence="2 4" id="KW-0238">DNA-binding</keyword>
<dbReference type="GO" id="GO:0000976">
    <property type="term" value="F:transcription cis-regulatory region binding"/>
    <property type="evidence" value="ECO:0007669"/>
    <property type="project" value="TreeGrafter"/>
</dbReference>
<dbReference type="SUPFAM" id="SSF48498">
    <property type="entry name" value="Tetracyclin repressor-like, C-terminal domain"/>
    <property type="match status" value="1"/>
</dbReference>
<sequence>MSGSGRGSVHAETARLLWGAPRGRARGPKPTLGTDDIARAGVEIADAEGMSAVSMQRVAARLGVTKMALYRYVPGKNELVALMVDAAIGPYPEETGPRGDWRAQLTAWAQQLLVVFGRSPWVLDGTVGPRPLGPSELAWMERPVAALEGTPLTGAERLDAAVLLVGHARSISEQARASTPGASQEGELSTVLSELLETHGERFPALASALGSAAERREEMDQAWEFGLERILDGLGVLIERRGG</sequence>
<dbReference type="PROSITE" id="PS50977">
    <property type="entry name" value="HTH_TETR_2"/>
    <property type="match status" value="1"/>
</dbReference>
<dbReference type="PANTHER" id="PTHR30055:SF151">
    <property type="entry name" value="TRANSCRIPTIONAL REGULATORY PROTEIN"/>
    <property type="match status" value="1"/>
</dbReference>
<organism evidence="6 7">
    <name type="scientific">Streptomyces bathyalis</name>
    <dbReference type="NCBI Taxonomy" id="2710756"/>
    <lineage>
        <taxon>Bacteria</taxon>
        <taxon>Bacillati</taxon>
        <taxon>Actinomycetota</taxon>
        <taxon>Actinomycetes</taxon>
        <taxon>Kitasatosporales</taxon>
        <taxon>Streptomycetaceae</taxon>
        <taxon>Streptomyces</taxon>
    </lineage>
</organism>
<protein>
    <submittedName>
        <fullName evidence="6">TetR/AcrR family transcriptional regulator</fullName>
    </submittedName>
</protein>
<dbReference type="EMBL" id="CP048882">
    <property type="protein sequence ID" value="QPP08889.1"/>
    <property type="molecule type" value="Genomic_DNA"/>
</dbReference>
<dbReference type="GO" id="GO:0003700">
    <property type="term" value="F:DNA-binding transcription factor activity"/>
    <property type="evidence" value="ECO:0007669"/>
    <property type="project" value="TreeGrafter"/>
</dbReference>
<keyword evidence="1" id="KW-0805">Transcription regulation</keyword>
<evidence type="ECO:0000256" key="4">
    <source>
        <dbReference type="PROSITE-ProRule" id="PRU00335"/>
    </source>
</evidence>
<dbReference type="GO" id="GO:0045892">
    <property type="term" value="P:negative regulation of DNA-templated transcription"/>
    <property type="evidence" value="ECO:0007669"/>
    <property type="project" value="InterPro"/>
</dbReference>
<evidence type="ECO:0000313" key="6">
    <source>
        <dbReference type="EMBL" id="QPP08889.1"/>
    </source>
</evidence>
<proteinExistence type="predicted"/>
<evidence type="ECO:0000259" key="5">
    <source>
        <dbReference type="PROSITE" id="PS50977"/>
    </source>
</evidence>
<evidence type="ECO:0000313" key="7">
    <source>
        <dbReference type="Proteomes" id="UP000595046"/>
    </source>
</evidence>
<evidence type="ECO:0000256" key="3">
    <source>
        <dbReference type="ARBA" id="ARBA00023163"/>
    </source>
</evidence>
<dbReference type="Pfam" id="PF00440">
    <property type="entry name" value="TetR_N"/>
    <property type="match status" value="1"/>
</dbReference>
<keyword evidence="7" id="KW-1185">Reference proteome</keyword>
<evidence type="ECO:0000256" key="2">
    <source>
        <dbReference type="ARBA" id="ARBA00023125"/>
    </source>
</evidence>
<dbReference type="SUPFAM" id="SSF46689">
    <property type="entry name" value="Homeodomain-like"/>
    <property type="match status" value="1"/>
</dbReference>
<dbReference type="InterPro" id="IPR036271">
    <property type="entry name" value="Tet_transcr_reg_TetR-rel_C_sf"/>
</dbReference>
<reference evidence="7" key="1">
    <citation type="submission" date="2020-02" db="EMBL/GenBank/DDBJ databases">
        <title>Streptomyces sp. ASO4wet.</title>
        <authorList>
            <person name="Risdian C."/>
            <person name="Landwehr W."/>
            <person name="Schupp P."/>
            <person name="Wink J."/>
        </authorList>
    </citation>
    <scope>NUCLEOTIDE SEQUENCE [LARGE SCALE GENOMIC DNA]</scope>
    <source>
        <strain evidence="7">ASO4wet</strain>
    </source>
</reference>
<dbReference type="Proteomes" id="UP000595046">
    <property type="component" value="Chromosome"/>
</dbReference>